<accession>A0A0G2G3M9</accession>
<dbReference type="OrthoDB" id="3934656at2759"/>
<dbReference type="Gene3D" id="1.10.630.10">
    <property type="entry name" value="Cytochrome P450"/>
    <property type="match status" value="1"/>
</dbReference>
<evidence type="ECO:0000313" key="5">
    <source>
        <dbReference type="EMBL" id="KKY18428.1"/>
    </source>
</evidence>
<keyword evidence="6" id="KW-1185">Reference proteome</keyword>
<protein>
    <submittedName>
        <fullName evidence="5">Putative benzoate 4-monooxygenase cytochrome p450</fullName>
    </submittedName>
</protein>
<dbReference type="PANTHER" id="PTHR24305:SF232">
    <property type="entry name" value="P450, PUTATIVE (EUROFUNG)-RELATED"/>
    <property type="match status" value="1"/>
</dbReference>
<sequence length="322" mass="36755">MSELDPKRHIQKSKNLASGYALSNIIKSEPYVDAILDTMEKQFDRLTKQGKPIEFDKWFNYFAFDVVGEVTFSKAFRFVETGTDIRNAISNTRALALYIAIMGHYVWLHNWTLGNPLLSRLALDERNKNPAVRNDMMERWLGVRRQYPDRMAESEIFGAAVANIGAGADTASGTLQGLFYFLLRNPHHLQRLREEIDAAQARGELSDIVAYNEGQKLPFLQACIKETYRYHPAVPSGLSRVVPPGGITIAGRFFTEGTILSVNPWVFHRNPELFGPDCESFNPERWLDADRAKQMDSFLIHVSLYSQDFTLLPIVTFLLLRY</sequence>
<dbReference type="InterPro" id="IPR002401">
    <property type="entry name" value="Cyt_P450_E_grp-I"/>
</dbReference>
<dbReference type="GO" id="GO:0016705">
    <property type="term" value="F:oxidoreductase activity, acting on paired donors, with incorporation or reduction of molecular oxygen"/>
    <property type="evidence" value="ECO:0007669"/>
    <property type="project" value="InterPro"/>
</dbReference>
<comment type="caution">
    <text evidence="5">The sequence shown here is derived from an EMBL/GenBank/DDBJ whole genome shotgun (WGS) entry which is preliminary data.</text>
</comment>
<evidence type="ECO:0000256" key="4">
    <source>
        <dbReference type="ARBA" id="ARBA00023004"/>
    </source>
</evidence>
<dbReference type="InterPro" id="IPR050121">
    <property type="entry name" value="Cytochrome_P450_monoxygenase"/>
</dbReference>
<dbReference type="PRINTS" id="PR00463">
    <property type="entry name" value="EP450I"/>
</dbReference>
<keyword evidence="5" id="KW-0503">Monooxygenase</keyword>
<dbReference type="Pfam" id="PF00067">
    <property type="entry name" value="p450"/>
    <property type="match status" value="1"/>
</dbReference>
<proteinExistence type="inferred from homology"/>
<evidence type="ECO:0000313" key="6">
    <source>
        <dbReference type="Proteomes" id="UP000053317"/>
    </source>
</evidence>
<keyword evidence="3" id="KW-0479">Metal-binding</keyword>
<dbReference type="GO" id="GO:0005506">
    <property type="term" value="F:iron ion binding"/>
    <property type="evidence" value="ECO:0007669"/>
    <property type="project" value="InterPro"/>
</dbReference>
<keyword evidence="4" id="KW-0408">Iron</keyword>
<dbReference type="Proteomes" id="UP000053317">
    <property type="component" value="Unassembled WGS sequence"/>
</dbReference>
<evidence type="ECO:0000256" key="3">
    <source>
        <dbReference type="ARBA" id="ARBA00022723"/>
    </source>
</evidence>
<dbReference type="PANTHER" id="PTHR24305">
    <property type="entry name" value="CYTOCHROME P450"/>
    <property type="match status" value="1"/>
</dbReference>
<reference evidence="5 6" key="1">
    <citation type="submission" date="2015-05" db="EMBL/GenBank/DDBJ databases">
        <title>Distinctive expansion of gene families associated with plant cell wall degradation and secondary metabolism in the genomes of grapevine trunk pathogens.</title>
        <authorList>
            <person name="Lawrence D.P."/>
            <person name="Travadon R."/>
            <person name="Rolshausen P.E."/>
            <person name="Baumgartner K."/>
        </authorList>
    </citation>
    <scope>NUCLEOTIDE SEQUENCE [LARGE SCALE GENOMIC DNA]</scope>
    <source>
        <strain evidence="5">UCRPC4</strain>
    </source>
</reference>
<organism evidence="5 6">
    <name type="scientific">Phaeomoniella chlamydospora</name>
    <name type="common">Phaeoacremonium chlamydosporum</name>
    <dbReference type="NCBI Taxonomy" id="158046"/>
    <lineage>
        <taxon>Eukaryota</taxon>
        <taxon>Fungi</taxon>
        <taxon>Dikarya</taxon>
        <taxon>Ascomycota</taxon>
        <taxon>Pezizomycotina</taxon>
        <taxon>Eurotiomycetes</taxon>
        <taxon>Chaetothyriomycetidae</taxon>
        <taxon>Phaeomoniellales</taxon>
        <taxon>Phaeomoniellaceae</taxon>
        <taxon>Phaeomoniella</taxon>
    </lineage>
</organism>
<evidence type="ECO:0000256" key="1">
    <source>
        <dbReference type="ARBA" id="ARBA00001971"/>
    </source>
</evidence>
<evidence type="ECO:0000256" key="2">
    <source>
        <dbReference type="ARBA" id="ARBA00010617"/>
    </source>
</evidence>
<gene>
    <name evidence="5" type="ORF">UCRPC4_g04897</name>
</gene>
<dbReference type="SUPFAM" id="SSF48264">
    <property type="entry name" value="Cytochrome P450"/>
    <property type="match status" value="1"/>
</dbReference>
<keyword evidence="5" id="KW-0560">Oxidoreductase</keyword>
<dbReference type="GO" id="GO:0020037">
    <property type="term" value="F:heme binding"/>
    <property type="evidence" value="ECO:0007669"/>
    <property type="project" value="InterPro"/>
</dbReference>
<name>A0A0G2G3M9_PHACM</name>
<dbReference type="InterPro" id="IPR001128">
    <property type="entry name" value="Cyt_P450"/>
</dbReference>
<dbReference type="GO" id="GO:0004497">
    <property type="term" value="F:monooxygenase activity"/>
    <property type="evidence" value="ECO:0007669"/>
    <property type="project" value="UniProtKB-KW"/>
</dbReference>
<dbReference type="InterPro" id="IPR036396">
    <property type="entry name" value="Cyt_P450_sf"/>
</dbReference>
<comment type="similarity">
    <text evidence="2">Belongs to the cytochrome P450 family.</text>
</comment>
<dbReference type="EMBL" id="LCWF01000121">
    <property type="protein sequence ID" value="KKY18428.1"/>
    <property type="molecule type" value="Genomic_DNA"/>
</dbReference>
<comment type="cofactor">
    <cofactor evidence="1">
        <name>heme</name>
        <dbReference type="ChEBI" id="CHEBI:30413"/>
    </cofactor>
</comment>
<dbReference type="AlphaFoldDB" id="A0A0G2G3M9"/>
<reference evidence="5 6" key="2">
    <citation type="submission" date="2015-05" db="EMBL/GenBank/DDBJ databases">
        <authorList>
            <person name="Morales-Cruz A."/>
            <person name="Amrine K.C."/>
            <person name="Cantu D."/>
        </authorList>
    </citation>
    <scope>NUCLEOTIDE SEQUENCE [LARGE SCALE GENOMIC DNA]</scope>
    <source>
        <strain evidence="5">UCRPC4</strain>
    </source>
</reference>